<protein>
    <submittedName>
        <fullName evidence="1">Uncharacterized protein</fullName>
    </submittedName>
</protein>
<gene>
    <name evidence="1" type="ORF">MTR67_039529</name>
</gene>
<dbReference type="EMBL" id="CP133620">
    <property type="protein sequence ID" value="WMV46144.1"/>
    <property type="molecule type" value="Genomic_DNA"/>
</dbReference>
<dbReference type="AlphaFoldDB" id="A0AAF0ZR96"/>
<reference evidence="1" key="1">
    <citation type="submission" date="2023-08" db="EMBL/GenBank/DDBJ databases">
        <title>A de novo genome assembly of Solanum verrucosum Schlechtendal, a Mexican diploid species geographically isolated from the other diploid A-genome species in potato relatives.</title>
        <authorList>
            <person name="Hosaka K."/>
        </authorList>
    </citation>
    <scope>NUCLEOTIDE SEQUENCE</scope>
    <source>
        <tissue evidence="1">Young leaves</tissue>
    </source>
</reference>
<accession>A0AAF0ZR96</accession>
<dbReference type="Proteomes" id="UP001234989">
    <property type="component" value="Chromosome 9"/>
</dbReference>
<evidence type="ECO:0000313" key="1">
    <source>
        <dbReference type="EMBL" id="WMV46144.1"/>
    </source>
</evidence>
<name>A0AAF0ZR96_SOLVR</name>
<organism evidence="1 2">
    <name type="scientific">Solanum verrucosum</name>
    <dbReference type="NCBI Taxonomy" id="315347"/>
    <lineage>
        <taxon>Eukaryota</taxon>
        <taxon>Viridiplantae</taxon>
        <taxon>Streptophyta</taxon>
        <taxon>Embryophyta</taxon>
        <taxon>Tracheophyta</taxon>
        <taxon>Spermatophyta</taxon>
        <taxon>Magnoliopsida</taxon>
        <taxon>eudicotyledons</taxon>
        <taxon>Gunneridae</taxon>
        <taxon>Pentapetalae</taxon>
        <taxon>asterids</taxon>
        <taxon>lamiids</taxon>
        <taxon>Solanales</taxon>
        <taxon>Solanaceae</taxon>
        <taxon>Solanoideae</taxon>
        <taxon>Solaneae</taxon>
        <taxon>Solanum</taxon>
    </lineage>
</organism>
<evidence type="ECO:0000313" key="2">
    <source>
        <dbReference type="Proteomes" id="UP001234989"/>
    </source>
</evidence>
<sequence length="32" mass="3561">MCMEGACPRRRLAPPRAKSLVRIADVSQTFLS</sequence>
<keyword evidence="2" id="KW-1185">Reference proteome</keyword>
<proteinExistence type="predicted"/>